<evidence type="ECO:0000256" key="4">
    <source>
        <dbReference type="ARBA" id="ARBA00023136"/>
    </source>
</evidence>
<gene>
    <name evidence="6" type="ORF">ENE74_10120</name>
</gene>
<dbReference type="OrthoDB" id="5516290at2"/>
<dbReference type="Gene3D" id="1.20.120.550">
    <property type="entry name" value="Membrane associated eicosanoid/glutathione metabolism-like domain"/>
    <property type="match status" value="1"/>
</dbReference>
<dbReference type="Pfam" id="PF01124">
    <property type="entry name" value="MAPEG"/>
    <property type="match status" value="1"/>
</dbReference>
<dbReference type="EMBL" id="RZUL01000003">
    <property type="protein sequence ID" value="RVT40824.1"/>
    <property type="molecule type" value="Genomic_DNA"/>
</dbReference>
<feature type="transmembrane region" description="Helical" evidence="5">
    <location>
        <begin position="119"/>
        <end position="141"/>
    </location>
</feature>
<dbReference type="RefSeq" id="WP_127690821.1">
    <property type="nucleotide sequence ID" value="NZ_RZUL01000003.1"/>
</dbReference>
<keyword evidence="3 5" id="KW-1133">Transmembrane helix</keyword>
<comment type="caution">
    <text evidence="6">The sequence shown here is derived from an EMBL/GenBank/DDBJ whole genome shotgun (WGS) entry which is preliminary data.</text>
</comment>
<evidence type="ECO:0000313" key="6">
    <source>
        <dbReference type="EMBL" id="RVT40824.1"/>
    </source>
</evidence>
<evidence type="ECO:0000256" key="5">
    <source>
        <dbReference type="SAM" id="Phobius"/>
    </source>
</evidence>
<dbReference type="InterPro" id="IPR001129">
    <property type="entry name" value="Membr-assoc_MAPEG"/>
</dbReference>
<accession>A0A437J6X8</accession>
<dbReference type="SUPFAM" id="SSF161084">
    <property type="entry name" value="MAPEG domain-like"/>
    <property type="match status" value="1"/>
</dbReference>
<keyword evidence="4 5" id="KW-0472">Membrane</keyword>
<evidence type="ECO:0000256" key="1">
    <source>
        <dbReference type="ARBA" id="ARBA00004370"/>
    </source>
</evidence>
<keyword evidence="2 5" id="KW-0812">Transmembrane</keyword>
<evidence type="ECO:0000256" key="3">
    <source>
        <dbReference type="ARBA" id="ARBA00022989"/>
    </source>
</evidence>
<evidence type="ECO:0000256" key="2">
    <source>
        <dbReference type="ARBA" id="ARBA00022692"/>
    </source>
</evidence>
<dbReference type="InterPro" id="IPR023352">
    <property type="entry name" value="MAPEG-like_dom_sf"/>
</dbReference>
<keyword evidence="7" id="KW-1185">Reference proteome</keyword>
<name>A0A437J6X8_9SPHN</name>
<reference evidence="6 7" key="1">
    <citation type="submission" date="2019-01" db="EMBL/GenBank/DDBJ databases">
        <authorList>
            <person name="Chen W.-M."/>
        </authorList>
    </citation>
    <scope>NUCLEOTIDE SEQUENCE [LARGE SCALE GENOMIC DNA]</scope>
    <source>
        <strain evidence="6 7">TLA-22</strain>
    </source>
</reference>
<organism evidence="6 7">
    <name type="scientific">Sphingobium algorifonticola</name>
    <dbReference type="NCBI Taxonomy" id="2008318"/>
    <lineage>
        <taxon>Bacteria</taxon>
        <taxon>Pseudomonadati</taxon>
        <taxon>Pseudomonadota</taxon>
        <taxon>Alphaproteobacteria</taxon>
        <taxon>Sphingomonadales</taxon>
        <taxon>Sphingomonadaceae</taxon>
        <taxon>Sphingobium</taxon>
    </lineage>
</organism>
<feature type="transmembrane region" description="Helical" evidence="5">
    <location>
        <begin position="6"/>
        <end position="25"/>
    </location>
</feature>
<comment type="subcellular location">
    <subcellularLocation>
        <location evidence="1">Membrane</location>
    </subcellularLocation>
</comment>
<protein>
    <submittedName>
        <fullName evidence="6">MAPEG family protein</fullName>
    </submittedName>
</protein>
<feature type="transmembrane region" description="Helical" evidence="5">
    <location>
        <begin position="73"/>
        <end position="99"/>
    </location>
</feature>
<dbReference type="AlphaFoldDB" id="A0A437J6X8"/>
<evidence type="ECO:0000313" key="7">
    <source>
        <dbReference type="Proteomes" id="UP000282977"/>
    </source>
</evidence>
<dbReference type="Proteomes" id="UP000282977">
    <property type="component" value="Unassembled WGS sequence"/>
</dbReference>
<dbReference type="GO" id="GO:0016020">
    <property type="term" value="C:membrane"/>
    <property type="evidence" value="ECO:0007669"/>
    <property type="project" value="UniProtKB-SubCell"/>
</dbReference>
<sequence>MTFQILAPAAALAMWSMIMLLWLVATRLPAMAKLKLKPENIVGGRGQDLDKVVPPKVAWKSHNYAHLMEQPTLFYPVVIMLALMGQGEGLNLWLAWAYTGLRIAHSLWQALVNTIPVRLLLFVLSTTALFGLCLHALIAALHMHP</sequence>
<proteinExistence type="predicted"/>